<feature type="compositionally biased region" description="Low complexity" evidence="1">
    <location>
        <begin position="156"/>
        <end position="171"/>
    </location>
</feature>
<dbReference type="Gene3D" id="1.10.238.10">
    <property type="entry name" value="EF-hand"/>
    <property type="match status" value="1"/>
</dbReference>
<evidence type="ECO:0000259" key="3">
    <source>
        <dbReference type="PROSITE" id="PS50031"/>
    </source>
</evidence>
<feature type="compositionally biased region" description="Basic and acidic residues" evidence="1">
    <location>
        <begin position="334"/>
        <end position="349"/>
    </location>
</feature>
<dbReference type="PROSITE" id="PS50031">
    <property type="entry name" value="EH"/>
    <property type="match status" value="1"/>
</dbReference>
<dbReference type="InterPro" id="IPR011992">
    <property type="entry name" value="EF-hand-dom_pair"/>
</dbReference>
<feature type="compositionally biased region" description="Basic and acidic residues" evidence="1">
    <location>
        <begin position="562"/>
        <end position="572"/>
    </location>
</feature>
<dbReference type="SUPFAM" id="SSF47473">
    <property type="entry name" value="EF-hand"/>
    <property type="match status" value="1"/>
</dbReference>
<evidence type="ECO:0000313" key="5">
    <source>
        <dbReference type="Proteomes" id="UP000070501"/>
    </source>
</evidence>
<name>A0A136JJV5_9PEZI</name>
<gene>
    <name evidence="4" type="ORF">Micbo1qcDRAFT_191909</name>
</gene>
<feature type="compositionally biased region" description="Polar residues" evidence="1">
    <location>
        <begin position="279"/>
        <end position="307"/>
    </location>
</feature>
<feature type="compositionally biased region" description="Low complexity" evidence="1">
    <location>
        <begin position="194"/>
        <end position="203"/>
    </location>
</feature>
<feature type="compositionally biased region" description="Polar residues" evidence="1">
    <location>
        <begin position="447"/>
        <end position="464"/>
    </location>
</feature>
<feature type="region of interest" description="Disordered" evidence="1">
    <location>
        <begin position="45"/>
        <end position="119"/>
    </location>
</feature>
<dbReference type="InterPro" id="IPR000261">
    <property type="entry name" value="EH_dom"/>
</dbReference>
<dbReference type="STRING" id="196109.A0A136JJV5"/>
<evidence type="ECO:0000256" key="2">
    <source>
        <dbReference type="SAM" id="SignalP"/>
    </source>
</evidence>
<keyword evidence="5" id="KW-1185">Reference proteome</keyword>
<dbReference type="CDD" id="cd00052">
    <property type="entry name" value="EH"/>
    <property type="match status" value="1"/>
</dbReference>
<reference evidence="5" key="1">
    <citation type="submission" date="2016-02" db="EMBL/GenBank/DDBJ databases">
        <title>Draft genome sequence of Microdochium bolleyi, a fungal endophyte of beachgrass.</title>
        <authorList>
            <consortium name="DOE Joint Genome Institute"/>
            <person name="David A.S."/>
            <person name="May G."/>
            <person name="Haridas S."/>
            <person name="Lim J."/>
            <person name="Wang M."/>
            <person name="Labutti K."/>
            <person name="Lipzen A."/>
            <person name="Barry K."/>
            <person name="Grigoriev I.V."/>
        </authorList>
    </citation>
    <scope>NUCLEOTIDE SEQUENCE [LARGE SCALE GENOMIC DNA]</scope>
    <source>
        <strain evidence="5">J235TASD1</strain>
    </source>
</reference>
<feature type="signal peptide" evidence="2">
    <location>
        <begin position="1"/>
        <end position="23"/>
    </location>
</feature>
<feature type="compositionally biased region" description="Polar residues" evidence="1">
    <location>
        <begin position="172"/>
        <end position="181"/>
    </location>
</feature>
<dbReference type="Pfam" id="PF12763">
    <property type="entry name" value="EH"/>
    <property type="match status" value="1"/>
</dbReference>
<feature type="compositionally biased region" description="Polar residues" evidence="1">
    <location>
        <begin position="249"/>
        <end position="271"/>
    </location>
</feature>
<dbReference type="SMART" id="SM00027">
    <property type="entry name" value="EH"/>
    <property type="match status" value="1"/>
</dbReference>
<feature type="chain" id="PRO_5007293847" description="EH domain-containing protein" evidence="2">
    <location>
        <begin position="24"/>
        <end position="729"/>
    </location>
</feature>
<feature type="compositionally biased region" description="Basic residues" evidence="1">
    <location>
        <begin position="573"/>
        <end position="593"/>
    </location>
</feature>
<feature type="region of interest" description="Disordered" evidence="1">
    <location>
        <begin position="156"/>
        <end position="510"/>
    </location>
</feature>
<dbReference type="OrthoDB" id="10045710at2759"/>
<dbReference type="InParanoid" id="A0A136JJV5"/>
<protein>
    <recommendedName>
        <fullName evidence="3">EH domain-containing protein</fullName>
    </recommendedName>
</protein>
<sequence>MTKGLESCLGSCGLSALLPMLSAANTGDNSASYQTALRGASLAFQRTGPRPTTHIADGLSLSPSASLQKTPTGRRSPTHPRSGQISRNTTGTSHASAASGTVNGAHDFDHGHNTPQRQSHLLQALTPSHGASLLAPPGKSPATDTKSPSFIAATLAASRSNSPSPRQSQAQTPAQVHSQQMPRRRRMNSGDVQSGSATSSSLSLVPGPDESSIEPTTALISMFEKKDDGRNVGADNTDPVKKKTHSRHGSTQTTPLASRTVLRPQTPSRATSPVLKGSVSPSRQASTIAWQTSPARHTTAESPSASVKNQPAPQSKKQAPAPPPVRSRTVNLRGNEEAKPVTETTEKRTLKARPITPPPRTISRSQTVIVSPQPKRIASQTFLPKDLPKQQEPLMKSKPVPAPHKPKPQQAAPLDPGRQRAPLLAKPHINTSKSKSRSFRKMSMASNSSNDTFVSASSAPSQGLESPRRRSRPSSPSPPRANRPASAVGTAPRPQWQKPPQPGPRHRASDAALTSLTSAIVAGSLASARATPTISKARTPPTPPPRKQTPRLKKTLRQPPSKSDDEGAAEQRYRKHRIRSNKKHSHHEGSRKRWRDEITARERKRYEGLWASNRGRLLQQQHLQPPDGTANNNDADSIANVVARDIWSRSRLPFDELAEVWDLVDTTGRGALSKTEFVVGMWLIDQRLRGRKIPQKVGDSVWNSAKGFEVVVGHPSGSRSGKHIHKRGG</sequence>
<proteinExistence type="predicted"/>
<dbReference type="EMBL" id="KQ964245">
    <property type="protein sequence ID" value="KXJ97431.1"/>
    <property type="molecule type" value="Genomic_DNA"/>
</dbReference>
<evidence type="ECO:0000313" key="4">
    <source>
        <dbReference type="EMBL" id="KXJ97431.1"/>
    </source>
</evidence>
<organism evidence="4 5">
    <name type="scientific">Microdochium bolleyi</name>
    <dbReference type="NCBI Taxonomy" id="196109"/>
    <lineage>
        <taxon>Eukaryota</taxon>
        <taxon>Fungi</taxon>
        <taxon>Dikarya</taxon>
        <taxon>Ascomycota</taxon>
        <taxon>Pezizomycotina</taxon>
        <taxon>Sordariomycetes</taxon>
        <taxon>Xylariomycetidae</taxon>
        <taxon>Xylariales</taxon>
        <taxon>Microdochiaceae</taxon>
        <taxon>Microdochium</taxon>
    </lineage>
</organism>
<feature type="region of interest" description="Disordered" evidence="1">
    <location>
        <begin position="527"/>
        <end position="596"/>
    </location>
</feature>
<feature type="compositionally biased region" description="Low complexity" evidence="1">
    <location>
        <begin position="308"/>
        <end position="319"/>
    </location>
</feature>
<dbReference type="Proteomes" id="UP000070501">
    <property type="component" value="Unassembled WGS sequence"/>
</dbReference>
<accession>A0A136JJV5</accession>
<dbReference type="AlphaFoldDB" id="A0A136JJV5"/>
<evidence type="ECO:0000256" key="1">
    <source>
        <dbReference type="SAM" id="MobiDB-lite"/>
    </source>
</evidence>
<feature type="compositionally biased region" description="Polar residues" evidence="1">
    <location>
        <begin position="61"/>
        <end position="102"/>
    </location>
</feature>
<feature type="domain" description="EH" evidence="3">
    <location>
        <begin position="602"/>
        <end position="708"/>
    </location>
</feature>
<keyword evidence="2" id="KW-0732">Signal</keyword>